<evidence type="ECO:0000256" key="4">
    <source>
        <dbReference type="ARBA" id="ARBA00022490"/>
    </source>
</evidence>
<comment type="catalytic activity">
    <reaction evidence="14 15">
        <text>tRNA(Phe) + L-phenylalanine + ATP = L-phenylalanyl-tRNA(Phe) + AMP + diphosphate + H(+)</text>
        <dbReference type="Rhea" id="RHEA:19413"/>
        <dbReference type="Rhea" id="RHEA-COMP:9668"/>
        <dbReference type="Rhea" id="RHEA-COMP:9699"/>
        <dbReference type="ChEBI" id="CHEBI:15378"/>
        <dbReference type="ChEBI" id="CHEBI:30616"/>
        <dbReference type="ChEBI" id="CHEBI:33019"/>
        <dbReference type="ChEBI" id="CHEBI:58095"/>
        <dbReference type="ChEBI" id="CHEBI:78442"/>
        <dbReference type="ChEBI" id="CHEBI:78531"/>
        <dbReference type="ChEBI" id="CHEBI:456215"/>
        <dbReference type="EC" id="6.1.1.20"/>
    </reaction>
</comment>
<feature type="binding site" evidence="15">
    <location>
        <position position="461"/>
    </location>
    <ligand>
        <name>Mg(2+)</name>
        <dbReference type="ChEBI" id="CHEBI:18420"/>
        <note>shared with alpha subunit</note>
    </ligand>
</feature>
<keyword evidence="10 15" id="KW-0460">Magnesium</keyword>
<dbReference type="InterPro" id="IPR045060">
    <property type="entry name" value="Phe-tRNA-ligase_IIc_bsu"/>
</dbReference>
<keyword evidence="19" id="KW-1185">Reference proteome</keyword>
<dbReference type="SMART" id="SM00896">
    <property type="entry name" value="FDX-ACB"/>
    <property type="match status" value="1"/>
</dbReference>
<proteinExistence type="inferred from homology"/>
<dbReference type="SUPFAM" id="SSF56037">
    <property type="entry name" value="PheT/TilS domain"/>
    <property type="match status" value="1"/>
</dbReference>
<keyword evidence="6 15" id="KW-0436">Ligase</keyword>
<dbReference type="FunFam" id="3.30.56.10:FF:000002">
    <property type="entry name" value="Phenylalanine--tRNA ligase beta subunit"/>
    <property type="match status" value="1"/>
</dbReference>
<dbReference type="CDD" id="cd00769">
    <property type="entry name" value="PheRS_beta_core"/>
    <property type="match status" value="1"/>
</dbReference>
<evidence type="ECO:0000259" key="16">
    <source>
        <dbReference type="PROSITE" id="PS51447"/>
    </source>
</evidence>
<dbReference type="GO" id="GO:0006432">
    <property type="term" value="P:phenylalanyl-tRNA aminoacylation"/>
    <property type="evidence" value="ECO:0007669"/>
    <property type="project" value="UniProtKB-UniRule"/>
</dbReference>
<dbReference type="Pfam" id="PF17759">
    <property type="entry name" value="tRNA_synthFbeta"/>
    <property type="match status" value="1"/>
</dbReference>
<dbReference type="PANTHER" id="PTHR10947:SF0">
    <property type="entry name" value="PHENYLALANINE--TRNA LIGASE BETA SUBUNIT"/>
    <property type="match status" value="1"/>
</dbReference>
<sequence>MQFPESWLFSMIDPQITSEELSDKLTMSGLEVEELYPFIEPLQYKMLVIEVLDLIYYDDSSGVSIYLINDGINCIDSNSWAYCIGIKNIKPGSKAIVANKGTVPINFDYKKLNLFGKGICFGEICLFEDLTLLDSLKEEIECNSRLGDDIYSKFNLGENIFNIKLTPNRADCLSILGVAREVAALTNNSISFPKYDYISPAIKDILRPNIIANDLCGRYSGRVIRNLNVNVETPLWIRDRLIKSGLNCVSVLVDISNYVMLELGIPSHIYDLDKISGTLQIRWSKKGEQVTLLNGNLVKLGDHIGVVSDNEGILGLAGIMGSKVSSVTEETKNIYIESAFWKPVAVAGLSRKLKLNSEAAYRYERGVDYNSTKECLNYITSLIINICSGSAGPIEDIIVDLPETNAICMRLSRCIKVLGVKIEHEDVRAIFNKLKMKFEEKSDSFYVIPPSYRFDLKIEEDLIEEVARLYGYENIPSIPPVTQSNMLMFPESILDKHDIRKMMASRDYQEVINYSFIHSEWEEKYCSNIDSIKLENPISANLSIMRSSIISSLVKNVSYNINRQFSRVRLFEIARVFFKDSSIDNDNENVAGVNQPVLLSAIAYGNLLEDQWSEKSRLVDFYDVKGDIEALFGNRYSDLVFESKYHKALHPSRSACISIYGREIGWIGELNPMLVLDAELPYAPIVFELELDALLVVKIPEAQFLSKQPMVVRDISLWIDKNIQFQIVKEKINNFIKLDERLFIVKDFKLFDVWSNEKVNDIVEEKSIAMRFWFQDDVTLDDDRVNVCINAIIECLVKSIGARHRI</sequence>
<keyword evidence="12 15" id="KW-0648">Protein biosynthesis</keyword>
<dbReference type="Pfam" id="PF03483">
    <property type="entry name" value="B3_4"/>
    <property type="match status" value="1"/>
</dbReference>
<dbReference type="Gene3D" id="3.30.56.10">
    <property type="match status" value="2"/>
</dbReference>
<dbReference type="Pfam" id="PF03147">
    <property type="entry name" value="FDX-ACB"/>
    <property type="match status" value="1"/>
</dbReference>
<dbReference type="SMART" id="SM00874">
    <property type="entry name" value="B5"/>
    <property type="match status" value="1"/>
</dbReference>
<dbReference type="SUPFAM" id="SSF46955">
    <property type="entry name" value="Putative DNA-binding domain"/>
    <property type="match status" value="2"/>
</dbReference>
<comment type="cofactor">
    <cofactor evidence="15">
        <name>Mg(2+)</name>
        <dbReference type="ChEBI" id="CHEBI:18420"/>
    </cofactor>
    <text evidence="15">Binds 2 magnesium ions per tetramer.</text>
</comment>
<dbReference type="PANTHER" id="PTHR10947">
    <property type="entry name" value="PHENYLALANYL-TRNA SYNTHETASE BETA CHAIN AND LEUCINE-RICH REPEAT-CONTAINING PROTEIN 47"/>
    <property type="match status" value="1"/>
</dbReference>
<dbReference type="InterPro" id="IPR005121">
    <property type="entry name" value="Fdx_antiC-bd"/>
</dbReference>
<dbReference type="AlphaFoldDB" id="M1L4D6"/>
<evidence type="ECO:0000256" key="8">
    <source>
        <dbReference type="ARBA" id="ARBA00022741"/>
    </source>
</evidence>
<keyword evidence="4 15" id="KW-0963">Cytoplasm</keyword>
<dbReference type="GO" id="GO:0000049">
    <property type="term" value="F:tRNA binding"/>
    <property type="evidence" value="ECO:0007669"/>
    <property type="project" value="UniProtKB-KW"/>
</dbReference>
<evidence type="ECO:0000256" key="7">
    <source>
        <dbReference type="ARBA" id="ARBA00022723"/>
    </source>
</evidence>
<evidence type="ECO:0000259" key="17">
    <source>
        <dbReference type="PROSITE" id="PS51483"/>
    </source>
</evidence>
<dbReference type="InterPro" id="IPR005146">
    <property type="entry name" value="B3/B4_tRNA-bd"/>
</dbReference>
<dbReference type="PROSITE" id="PS51447">
    <property type="entry name" value="FDX_ACB"/>
    <property type="match status" value="1"/>
</dbReference>
<comment type="similarity">
    <text evidence="2 15">Belongs to the phenylalanyl-tRNA synthetase beta subunit family. Type 1 subfamily.</text>
</comment>
<protein>
    <recommendedName>
        <fullName evidence="15">Phenylalanine--tRNA ligase beta subunit</fullName>
        <ecNumber evidence="15">6.1.1.20</ecNumber>
    </recommendedName>
    <alternativeName>
        <fullName evidence="15">Phenylalanyl-tRNA synthetase beta subunit</fullName>
        <shortName evidence="15">PheRS</shortName>
    </alternativeName>
</protein>
<organism evidence="18 19">
    <name type="scientific">Candidatus Kinetoplastidibacterium crithidiae TCC036E</name>
    <dbReference type="NCBI Taxonomy" id="1208918"/>
    <lineage>
        <taxon>Bacteria</taxon>
        <taxon>Pseudomonadati</taxon>
        <taxon>Pseudomonadota</taxon>
        <taxon>Betaproteobacteria</taxon>
        <taxon>Candidatus Kinetoplastidibacterium</taxon>
    </lineage>
</organism>
<dbReference type="Gene3D" id="3.50.40.10">
    <property type="entry name" value="Phenylalanyl-trna Synthetase, Chain B, domain 3"/>
    <property type="match status" value="1"/>
</dbReference>
<dbReference type="Gene3D" id="2.40.50.140">
    <property type="entry name" value="Nucleic acid-binding proteins"/>
    <property type="match status" value="1"/>
</dbReference>
<evidence type="ECO:0000256" key="13">
    <source>
        <dbReference type="ARBA" id="ARBA00023146"/>
    </source>
</evidence>
<dbReference type="InterPro" id="IPR036690">
    <property type="entry name" value="Fdx_antiC-bd_sf"/>
</dbReference>
<dbReference type="HOGENOM" id="CLU_016891_0_0_4"/>
<evidence type="ECO:0000256" key="10">
    <source>
        <dbReference type="ARBA" id="ARBA00022842"/>
    </source>
</evidence>
<evidence type="ECO:0000256" key="15">
    <source>
        <dbReference type="HAMAP-Rule" id="MF_00283"/>
    </source>
</evidence>
<keyword evidence="7 15" id="KW-0479">Metal-binding</keyword>
<dbReference type="Gene3D" id="3.30.930.10">
    <property type="entry name" value="Bira Bifunctional Protein, Domain 2"/>
    <property type="match status" value="1"/>
</dbReference>
<dbReference type="GO" id="GO:0000287">
    <property type="term" value="F:magnesium ion binding"/>
    <property type="evidence" value="ECO:0007669"/>
    <property type="project" value="UniProtKB-UniRule"/>
</dbReference>
<evidence type="ECO:0000313" key="18">
    <source>
        <dbReference type="EMBL" id="AGF47583.1"/>
    </source>
</evidence>
<dbReference type="eggNOG" id="COG0072">
    <property type="taxonomic scope" value="Bacteria"/>
</dbReference>
<keyword evidence="9 15" id="KW-0067">ATP-binding</keyword>
<dbReference type="GO" id="GO:0009328">
    <property type="term" value="C:phenylalanine-tRNA ligase complex"/>
    <property type="evidence" value="ECO:0007669"/>
    <property type="project" value="TreeGrafter"/>
</dbReference>
<evidence type="ECO:0000256" key="6">
    <source>
        <dbReference type="ARBA" id="ARBA00022598"/>
    </source>
</evidence>
<dbReference type="FunFam" id="3.30.930.10:FF:000022">
    <property type="entry name" value="Phenylalanine--tRNA ligase beta subunit"/>
    <property type="match status" value="1"/>
</dbReference>
<dbReference type="PROSITE" id="PS51483">
    <property type="entry name" value="B5"/>
    <property type="match status" value="1"/>
</dbReference>
<comment type="subunit">
    <text evidence="3 15">Tetramer of two alpha and two beta subunits.</text>
</comment>
<dbReference type="EC" id="6.1.1.20" evidence="15"/>
<keyword evidence="13 15" id="KW-0030">Aminoacyl-tRNA synthetase</keyword>
<dbReference type="Proteomes" id="UP000011686">
    <property type="component" value="Chromosome"/>
</dbReference>
<feature type="binding site" evidence="15">
    <location>
        <position position="464"/>
    </location>
    <ligand>
        <name>Mg(2+)</name>
        <dbReference type="ChEBI" id="CHEBI:18420"/>
        <note>shared with alpha subunit</note>
    </ligand>
</feature>
<gene>
    <name evidence="15" type="primary">pheT</name>
    <name evidence="18" type="ORF">CDEE_0548</name>
</gene>
<dbReference type="InterPro" id="IPR045864">
    <property type="entry name" value="aa-tRNA-synth_II/BPL/LPL"/>
</dbReference>
<keyword evidence="5" id="KW-0820">tRNA-binding</keyword>
<dbReference type="Pfam" id="PF03484">
    <property type="entry name" value="B5"/>
    <property type="match status" value="1"/>
</dbReference>
<keyword evidence="8 15" id="KW-0547">Nucleotide-binding</keyword>
<dbReference type="RefSeq" id="WP_015238585.1">
    <property type="nucleotide sequence ID" value="NC_020283.1"/>
</dbReference>
<evidence type="ECO:0000313" key="19">
    <source>
        <dbReference type="Proteomes" id="UP000011686"/>
    </source>
</evidence>
<dbReference type="SUPFAM" id="SSF54991">
    <property type="entry name" value="Anticodon-binding domain of PheRS"/>
    <property type="match status" value="1"/>
</dbReference>
<dbReference type="InterPro" id="IPR009061">
    <property type="entry name" value="DNA-bd_dom_put_sf"/>
</dbReference>
<dbReference type="GO" id="GO:0004826">
    <property type="term" value="F:phenylalanine-tRNA ligase activity"/>
    <property type="evidence" value="ECO:0007669"/>
    <property type="project" value="UniProtKB-UniRule"/>
</dbReference>
<dbReference type="Gene3D" id="3.30.70.380">
    <property type="entry name" value="Ferrodoxin-fold anticodon-binding domain"/>
    <property type="match status" value="1"/>
</dbReference>
<dbReference type="STRING" id="1208918.CDEE_0548"/>
<evidence type="ECO:0000256" key="14">
    <source>
        <dbReference type="ARBA" id="ARBA00049255"/>
    </source>
</evidence>
<comment type="subcellular location">
    <subcellularLocation>
        <location evidence="1 15">Cytoplasm</location>
    </subcellularLocation>
</comment>
<reference evidence="18 19" key="1">
    <citation type="journal article" date="2013" name="Genome Biol. Evol.">
        <title>Genome evolution and phylogenomic analysis of candidatus kinetoplastibacterium, the betaproteobacterial endosymbionts of strigomonas and angomonas.</title>
        <authorList>
            <person name="Alves J.M."/>
            <person name="Serrano M.G."/>
            <person name="Maia da Silva F."/>
            <person name="Voegtly L.J."/>
            <person name="Matveyev A.V."/>
            <person name="Teixeira M.M."/>
            <person name="Camargo E.P."/>
            <person name="Buck G.A."/>
        </authorList>
    </citation>
    <scope>NUCLEOTIDE SEQUENCE [LARGE SCALE GENOMIC DNA]</scope>
    <source>
        <strain evidence="18 19">TCC036E</strain>
    </source>
</reference>
<evidence type="ECO:0000256" key="3">
    <source>
        <dbReference type="ARBA" id="ARBA00011209"/>
    </source>
</evidence>
<dbReference type="EMBL" id="CP003804">
    <property type="protein sequence ID" value="AGF47583.1"/>
    <property type="molecule type" value="Genomic_DNA"/>
</dbReference>
<feature type="domain" description="B5" evidence="17">
    <location>
        <begin position="402"/>
        <end position="477"/>
    </location>
</feature>
<dbReference type="KEGG" id="kct:CDEE_0548"/>
<accession>M1L4D6</accession>
<evidence type="ECO:0000256" key="2">
    <source>
        <dbReference type="ARBA" id="ARBA00008653"/>
    </source>
</evidence>
<keyword evidence="11" id="KW-0694">RNA-binding</keyword>
<evidence type="ECO:0000256" key="12">
    <source>
        <dbReference type="ARBA" id="ARBA00022917"/>
    </source>
</evidence>
<name>M1L4D6_9PROT</name>
<evidence type="ECO:0000256" key="5">
    <source>
        <dbReference type="ARBA" id="ARBA00022555"/>
    </source>
</evidence>
<dbReference type="PATRIC" id="fig|1208918.3.peg.281"/>
<dbReference type="NCBIfam" id="TIGR00472">
    <property type="entry name" value="pheT_bact"/>
    <property type="match status" value="1"/>
</dbReference>
<dbReference type="InterPro" id="IPR041616">
    <property type="entry name" value="PheRS_beta_core"/>
</dbReference>
<dbReference type="InterPro" id="IPR012340">
    <property type="entry name" value="NA-bd_OB-fold"/>
</dbReference>
<dbReference type="GO" id="GO:0005524">
    <property type="term" value="F:ATP binding"/>
    <property type="evidence" value="ECO:0007669"/>
    <property type="project" value="UniProtKB-UniRule"/>
</dbReference>
<evidence type="ECO:0000256" key="11">
    <source>
        <dbReference type="ARBA" id="ARBA00022884"/>
    </source>
</evidence>
<evidence type="ECO:0000256" key="1">
    <source>
        <dbReference type="ARBA" id="ARBA00004496"/>
    </source>
</evidence>
<feature type="domain" description="FDX-ACB" evidence="16">
    <location>
        <begin position="706"/>
        <end position="805"/>
    </location>
</feature>
<dbReference type="InterPro" id="IPR020825">
    <property type="entry name" value="Phe-tRNA_synthase-like_B3/B4"/>
</dbReference>
<dbReference type="SMART" id="SM00873">
    <property type="entry name" value="B3_4"/>
    <property type="match status" value="1"/>
</dbReference>
<dbReference type="InterPro" id="IPR005147">
    <property type="entry name" value="tRNA_synthase_B5-dom"/>
</dbReference>
<feature type="binding site" evidence="15">
    <location>
        <position position="455"/>
    </location>
    <ligand>
        <name>Mg(2+)</name>
        <dbReference type="ChEBI" id="CHEBI:18420"/>
        <note>shared with alpha subunit</note>
    </ligand>
</feature>
<evidence type="ECO:0000256" key="9">
    <source>
        <dbReference type="ARBA" id="ARBA00022840"/>
    </source>
</evidence>
<dbReference type="InterPro" id="IPR004532">
    <property type="entry name" value="Phe-tRNA-ligase_IIc_bsu_bact"/>
</dbReference>
<dbReference type="SUPFAM" id="SSF55681">
    <property type="entry name" value="Class II aaRS and biotin synthetases"/>
    <property type="match status" value="1"/>
</dbReference>
<dbReference type="HAMAP" id="MF_00283">
    <property type="entry name" value="Phe_tRNA_synth_beta1"/>
    <property type="match status" value="1"/>
</dbReference>
<feature type="binding site" evidence="15">
    <location>
        <position position="465"/>
    </location>
    <ligand>
        <name>Mg(2+)</name>
        <dbReference type="ChEBI" id="CHEBI:18420"/>
        <note>shared with alpha subunit</note>
    </ligand>
</feature>